<dbReference type="InterPro" id="IPR011042">
    <property type="entry name" value="6-blade_b-propeller_TolB-like"/>
</dbReference>
<accession>A0A7Y0E3Q2</accession>
<protein>
    <submittedName>
        <fullName evidence="1">Strictosidine synthase</fullName>
    </submittedName>
</protein>
<organism evidence="1 2">
    <name type="scientific">Pacificispira spongiicola</name>
    <dbReference type="NCBI Taxonomy" id="2729598"/>
    <lineage>
        <taxon>Bacteria</taxon>
        <taxon>Pseudomonadati</taxon>
        <taxon>Pseudomonadota</taxon>
        <taxon>Alphaproteobacteria</taxon>
        <taxon>Rhodospirillales</taxon>
        <taxon>Rhodospirillaceae</taxon>
        <taxon>Pacificispira</taxon>
    </lineage>
</organism>
<dbReference type="Gene3D" id="2.120.10.30">
    <property type="entry name" value="TolB, C-terminal domain"/>
    <property type="match status" value="1"/>
</dbReference>
<dbReference type="AlphaFoldDB" id="A0A7Y0E3Q2"/>
<dbReference type="Proteomes" id="UP000539372">
    <property type="component" value="Unassembled WGS sequence"/>
</dbReference>
<keyword evidence="2" id="KW-1185">Reference proteome</keyword>
<name>A0A7Y0E3Q2_9PROT</name>
<gene>
    <name evidence="1" type="ORF">HH303_19345</name>
</gene>
<comment type="caution">
    <text evidence="1">The sequence shown here is derived from an EMBL/GenBank/DDBJ whole genome shotgun (WGS) entry which is preliminary data.</text>
</comment>
<dbReference type="EMBL" id="JABBNT010000008">
    <property type="protein sequence ID" value="NMM46654.1"/>
    <property type="molecule type" value="Genomic_DNA"/>
</dbReference>
<dbReference type="RefSeq" id="WP_169627051.1">
    <property type="nucleotide sequence ID" value="NZ_JABBNT010000008.1"/>
</dbReference>
<proteinExistence type="predicted"/>
<dbReference type="SUPFAM" id="SSF63829">
    <property type="entry name" value="Calcium-dependent phosphotriesterase"/>
    <property type="match status" value="1"/>
</dbReference>
<evidence type="ECO:0000313" key="1">
    <source>
        <dbReference type="EMBL" id="NMM46654.1"/>
    </source>
</evidence>
<reference evidence="1 2" key="1">
    <citation type="submission" date="2020-04" db="EMBL/GenBank/DDBJ databases">
        <title>Rhodospirillaceae bacterium KN72 isolated from deep sea.</title>
        <authorList>
            <person name="Zhang D.-C."/>
        </authorList>
    </citation>
    <scope>NUCLEOTIDE SEQUENCE [LARGE SCALE GENOMIC DNA]</scope>
    <source>
        <strain evidence="1 2">KN72</strain>
    </source>
</reference>
<sequence>MIGAITSMLDNFLGRGSAAVTVPPMDGALKPNNSLEGLPPGIAAKAPGNLVQIDGAPAWSDGADVVSSSGTVVLTVGAPITALAVRNDGVIAVAALNGVLSIFDKDRNDITPAWTRRPDHVTAMSFGSKGEILFCVGSETNDPENWPKDLMEKNASGWVGAASVETGDIFVLATDMAYPSGIVQLPDDTVLVSEAWVSHLIVLGPGAKRTIVLDEIPGYPGHLSKSSGGGYWLSVFAPRNPLIEFVLREPGYRSAMMREVPQEFWVAPAYASGESFLEPLQGGALKQMGILKPWAPSRSYGLVVQLDGDFIPMRSFHSRTGGRRHGVTSALDIGGTLWLTSRGASEVLTFLPDEKGESR</sequence>
<evidence type="ECO:0000313" key="2">
    <source>
        <dbReference type="Proteomes" id="UP000539372"/>
    </source>
</evidence>